<dbReference type="RefSeq" id="WP_058799634.1">
    <property type="nucleotide sequence ID" value="NZ_JBJIDV010000002.1"/>
</dbReference>
<reference evidence="4" key="2">
    <citation type="submission" date="2018-07" db="EMBL/GenBank/DDBJ databases">
        <authorList>
            <consortium name="NCBI Pathogen Detection Project"/>
        </authorList>
    </citation>
    <scope>NUCLEOTIDE SEQUENCE</scope>
    <source>
        <strain evidence="4">13-0328</strain>
    </source>
</reference>
<proteinExistence type="predicted"/>
<gene>
    <name evidence="4" type="ORF">G0D71_00875</name>
</gene>
<keyword evidence="3" id="KW-0472">Membrane</keyword>
<dbReference type="EMBL" id="DAAMJF010000001">
    <property type="protein sequence ID" value="HAC6881946.1"/>
    <property type="molecule type" value="Genomic_DNA"/>
</dbReference>
<evidence type="ECO:0000256" key="2">
    <source>
        <dbReference type="SAM" id="MobiDB-lite"/>
    </source>
</evidence>
<protein>
    <submittedName>
        <fullName evidence="4">Plasmid transfer protein</fullName>
    </submittedName>
</protein>
<keyword evidence="3" id="KW-1133">Transmembrane helix</keyword>
<comment type="caution">
    <text evidence="4">The sequence shown here is derived from an EMBL/GenBank/DDBJ whole genome shotgun (WGS) entry which is preliminary data.</text>
</comment>
<feature type="coiled-coil region" evidence="1">
    <location>
        <begin position="135"/>
        <end position="197"/>
    </location>
</feature>
<dbReference type="Gene3D" id="1.10.287.1490">
    <property type="match status" value="1"/>
</dbReference>
<dbReference type="SUPFAM" id="SSF90257">
    <property type="entry name" value="Myosin rod fragments"/>
    <property type="match status" value="1"/>
</dbReference>
<evidence type="ECO:0000256" key="1">
    <source>
        <dbReference type="SAM" id="Coils"/>
    </source>
</evidence>
<sequence length="315" mass="34513">MADELIIAIEWRFLHLMAVLRSYKDFEMSVSQVIQEEVIPENQEVTSSQVEPAEIETRRLVPINLKKIVRIGGLGFLIVSLVGSVATIVIMAQQISDLSIRVNSLDAAFRSGQMSQLSGSVTSLEAQSRKHEKQLESVSSGLESVQNQLADFQREHSKLTGSINKLSSEAQARRTAIDEYSERIDDITSRLSQVEGRVAGLSKAESNTSQKESKQNQQPVTKSKTSSKSGTGQIVKKPERSVRRAAVEAPFVLTGIERRGGQMFAVVIPRGNSQISDMRLLSPGDGMLGWTLRSIQDSGTAVFSVNGAQQSLQVQ</sequence>
<feature type="transmembrane region" description="Helical" evidence="3">
    <location>
        <begin position="68"/>
        <end position="92"/>
    </location>
</feature>
<keyword evidence="1" id="KW-0175">Coiled coil</keyword>
<evidence type="ECO:0000256" key="3">
    <source>
        <dbReference type="SAM" id="Phobius"/>
    </source>
</evidence>
<reference evidence="4" key="1">
    <citation type="journal article" date="2018" name="Genome Biol.">
        <title>SKESA: strategic k-mer extension for scrupulous assemblies.</title>
        <authorList>
            <person name="Souvorov A."/>
            <person name="Agarwala R."/>
            <person name="Lipman D.J."/>
        </authorList>
    </citation>
    <scope>NUCLEOTIDE SEQUENCE</scope>
    <source>
        <strain evidence="4">13-0328</strain>
    </source>
</reference>
<feature type="region of interest" description="Disordered" evidence="2">
    <location>
        <begin position="198"/>
        <end position="239"/>
    </location>
</feature>
<organism evidence="4">
    <name type="scientific">Salmonella enterica I</name>
    <dbReference type="NCBI Taxonomy" id="59201"/>
    <lineage>
        <taxon>Bacteria</taxon>
        <taxon>Pseudomonadati</taxon>
        <taxon>Pseudomonadota</taxon>
        <taxon>Gammaproteobacteria</taxon>
        <taxon>Enterobacterales</taxon>
        <taxon>Enterobacteriaceae</taxon>
        <taxon>Salmonella</taxon>
    </lineage>
</organism>
<name>A0A5U4V2G6_SALET</name>
<feature type="compositionally biased region" description="Polar residues" evidence="2">
    <location>
        <begin position="204"/>
        <end position="220"/>
    </location>
</feature>
<feature type="compositionally biased region" description="Low complexity" evidence="2">
    <location>
        <begin position="221"/>
        <end position="232"/>
    </location>
</feature>
<accession>A0A5U4V2G6</accession>
<keyword evidence="3" id="KW-0812">Transmembrane</keyword>
<dbReference type="AlphaFoldDB" id="A0A5U4V2G6"/>
<evidence type="ECO:0000313" key="4">
    <source>
        <dbReference type="EMBL" id="HAC6881946.1"/>
    </source>
</evidence>